<dbReference type="NCBIfam" id="NF006771">
    <property type="entry name" value="PRK09290.1-5"/>
    <property type="match status" value="1"/>
</dbReference>
<keyword evidence="5" id="KW-1185">Reference proteome</keyword>
<organism evidence="4 5">
    <name type="scientific">Pararhizobium capsulatum DSM 1112</name>
    <dbReference type="NCBI Taxonomy" id="1121113"/>
    <lineage>
        <taxon>Bacteria</taxon>
        <taxon>Pseudomonadati</taxon>
        <taxon>Pseudomonadota</taxon>
        <taxon>Alphaproteobacteria</taxon>
        <taxon>Hyphomicrobiales</taxon>
        <taxon>Rhizobiaceae</taxon>
        <taxon>Rhizobium/Agrobacterium group</taxon>
        <taxon>Pararhizobium</taxon>
    </lineage>
</organism>
<dbReference type="Gene3D" id="3.30.70.360">
    <property type="match status" value="1"/>
</dbReference>
<keyword evidence="2 4" id="KW-0378">Hydrolase</keyword>
<dbReference type="NCBIfam" id="TIGR01879">
    <property type="entry name" value="hydantase"/>
    <property type="match status" value="1"/>
</dbReference>
<dbReference type="PANTHER" id="PTHR32494:SF5">
    <property type="entry name" value="ALLANTOATE AMIDOHYDROLASE"/>
    <property type="match status" value="1"/>
</dbReference>
<evidence type="ECO:0000256" key="1">
    <source>
        <dbReference type="ARBA" id="ARBA00006153"/>
    </source>
</evidence>
<comment type="caution">
    <text evidence="4">The sequence shown here is derived from an EMBL/GenBank/DDBJ whole genome shotgun (WGS) entry which is preliminary data.</text>
</comment>
<dbReference type="Gene3D" id="3.40.630.10">
    <property type="entry name" value="Zn peptidases"/>
    <property type="match status" value="1"/>
</dbReference>
<dbReference type="InterPro" id="IPR011650">
    <property type="entry name" value="Peptidase_M20_dimer"/>
</dbReference>
<protein>
    <submittedName>
        <fullName evidence="4">N-carbamoyl-L-amino-acid hydrolase</fullName>
        <ecNumber evidence="4">3.5.1.87</ecNumber>
    </submittedName>
</protein>
<dbReference type="GO" id="GO:0050538">
    <property type="term" value="F:N-carbamoyl-L-amino-acid hydrolase activity"/>
    <property type="evidence" value="ECO:0007669"/>
    <property type="project" value="UniProtKB-EC"/>
</dbReference>
<dbReference type="InterPro" id="IPR010158">
    <property type="entry name" value="Amidase_Cbmase"/>
</dbReference>
<evidence type="ECO:0000313" key="5">
    <source>
        <dbReference type="Proteomes" id="UP001230207"/>
    </source>
</evidence>
<feature type="domain" description="Peptidase M20 dimerisation" evidence="3">
    <location>
        <begin position="218"/>
        <end position="305"/>
    </location>
</feature>
<dbReference type="PANTHER" id="PTHR32494">
    <property type="entry name" value="ALLANTOATE DEIMINASE-RELATED"/>
    <property type="match status" value="1"/>
</dbReference>
<accession>A0ABU0C1R5</accession>
<name>A0ABU0C1R5_9HYPH</name>
<dbReference type="EC" id="3.5.1.87" evidence="4"/>
<dbReference type="EMBL" id="JAUSVF010000005">
    <property type="protein sequence ID" value="MDQ0323889.1"/>
    <property type="molecule type" value="Genomic_DNA"/>
</dbReference>
<evidence type="ECO:0000313" key="4">
    <source>
        <dbReference type="EMBL" id="MDQ0323889.1"/>
    </source>
</evidence>
<comment type="similarity">
    <text evidence="1">Belongs to the peptidase M20 family.</text>
</comment>
<dbReference type="InterPro" id="IPR036264">
    <property type="entry name" value="Bact_exopeptidase_dim_dom"/>
</dbReference>
<dbReference type="InterPro" id="IPR002933">
    <property type="entry name" value="Peptidase_M20"/>
</dbReference>
<evidence type="ECO:0000256" key="2">
    <source>
        <dbReference type="ARBA" id="ARBA00022801"/>
    </source>
</evidence>
<proteinExistence type="inferred from homology"/>
<dbReference type="Pfam" id="PF01546">
    <property type="entry name" value="Peptidase_M20"/>
    <property type="match status" value="1"/>
</dbReference>
<dbReference type="Proteomes" id="UP001230207">
    <property type="component" value="Unassembled WGS sequence"/>
</dbReference>
<reference evidence="4 5" key="1">
    <citation type="submission" date="2023-07" db="EMBL/GenBank/DDBJ databases">
        <title>Genomic Encyclopedia of Type Strains, Phase IV (KMG-IV): sequencing the most valuable type-strain genomes for metagenomic binning, comparative biology and taxonomic classification.</title>
        <authorList>
            <person name="Goeker M."/>
        </authorList>
    </citation>
    <scope>NUCLEOTIDE SEQUENCE [LARGE SCALE GENOMIC DNA]</scope>
    <source>
        <strain evidence="4 5">DSM 1112</strain>
    </source>
</reference>
<dbReference type="RefSeq" id="WP_307236922.1">
    <property type="nucleotide sequence ID" value="NZ_JAUSVF010000005.1"/>
</dbReference>
<evidence type="ECO:0000259" key="3">
    <source>
        <dbReference type="Pfam" id="PF07687"/>
    </source>
</evidence>
<gene>
    <name evidence="4" type="ORF">QO002_006096</name>
</gene>
<sequence>MKMHKETTGPIVNADRIQGRIDKLSTFTDPDKPWSRIAFGENHRKARAWLTEEMRSLGMAVEIDAGGNLIGRLPGVSGNLPPLASGSHSDTVPDGGRFDGAAGVIVALEAISTLRDAGQRLRHPFEVIDFLAEEPNKYELSCIGSRAMAGELTDAQLSHRAADGTTLAEGIALMGGDPHKLGAPIRMKGEIKAFLEMHIEQGRVLESAGDDVGVVTAIVGITRMVFEVTGRADHSGTTPMGTRKDAMVGASAMIVGFESRALGEETAMVATVGKLQVLPNASNVVPGQVRFTLEIRSSSAEQLQRFAVWAQWHAGSIASERGLDLVCKVVGKSEPIEMDPAVQVAICDAAASHKFKYRSMPSGAGHDAAHVALLAPSGMIFIPCLDGRSHCPEEFASTDQMARGAQTLLDAILILDSNRH</sequence>
<dbReference type="CDD" id="cd03884">
    <property type="entry name" value="M20_bAS"/>
    <property type="match status" value="1"/>
</dbReference>
<dbReference type="SUPFAM" id="SSF53187">
    <property type="entry name" value="Zn-dependent exopeptidases"/>
    <property type="match status" value="1"/>
</dbReference>
<dbReference type="Pfam" id="PF07687">
    <property type="entry name" value="M20_dimer"/>
    <property type="match status" value="1"/>
</dbReference>
<dbReference type="SUPFAM" id="SSF55031">
    <property type="entry name" value="Bacterial exopeptidase dimerisation domain"/>
    <property type="match status" value="1"/>
</dbReference>
<dbReference type="PIRSF" id="PIRSF001235">
    <property type="entry name" value="Amidase_carbamoylase"/>
    <property type="match status" value="1"/>
</dbReference>